<evidence type="ECO:0000256" key="4">
    <source>
        <dbReference type="ARBA" id="ARBA00022729"/>
    </source>
</evidence>
<dbReference type="FunFam" id="3.10.50.10:FF:000015">
    <property type="entry name" value="Chitotriosidase-1"/>
    <property type="match status" value="1"/>
</dbReference>
<dbReference type="OrthoDB" id="73875at2759"/>
<dbReference type="Pfam" id="PF07714">
    <property type="entry name" value="PK_Tyr_Ser-Thr"/>
    <property type="match status" value="1"/>
</dbReference>
<keyword evidence="12" id="KW-1133">Transmembrane helix</keyword>
<keyword evidence="9" id="KW-0325">Glycoprotein</keyword>
<dbReference type="InterPro" id="IPR000719">
    <property type="entry name" value="Prot_kinase_dom"/>
</dbReference>
<dbReference type="InterPro" id="IPR011583">
    <property type="entry name" value="Chitinase_II/V-like_cat"/>
</dbReference>
<dbReference type="PROSITE" id="PS50011">
    <property type="entry name" value="PROTEIN_KINASE_DOM"/>
    <property type="match status" value="1"/>
</dbReference>
<name>A0A6P6SXR3_COFAR</name>
<dbReference type="GO" id="GO:0008061">
    <property type="term" value="F:chitin binding"/>
    <property type="evidence" value="ECO:0007669"/>
    <property type="project" value="InterPro"/>
</dbReference>
<dbReference type="GeneID" id="113695869"/>
<reference evidence="16" key="2">
    <citation type="submission" date="2025-08" db="UniProtKB">
        <authorList>
            <consortium name="RefSeq"/>
        </authorList>
    </citation>
    <scope>IDENTIFICATION</scope>
    <source>
        <tissue evidence="16">Leaves</tissue>
    </source>
</reference>
<dbReference type="InterPro" id="IPR001245">
    <property type="entry name" value="Ser-Thr/Tyr_kinase_cat_dom"/>
</dbReference>
<gene>
    <name evidence="16" type="primary">LOC113695869</name>
</gene>
<evidence type="ECO:0000256" key="12">
    <source>
        <dbReference type="SAM" id="Phobius"/>
    </source>
</evidence>
<proteinExistence type="predicted"/>
<evidence type="ECO:0000256" key="8">
    <source>
        <dbReference type="ARBA" id="ARBA00023157"/>
    </source>
</evidence>
<evidence type="ECO:0000256" key="9">
    <source>
        <dbReference type="ARBA" id="ARBA00023180"/>
    </source>
</evidence>
<dbReference type="SMART" id="SM00220">
    <property type="entry name" value="S_TKc"/>
    <property type="match status" value="1"/>
</dbReference>
<dbReference type="PROSITE" id="PS51910">
    <property type="entry name" value="GH18_2"/>
    <property type="match status" value="1"/>
</dbReference>
<dbReference type="FunFam" id="3.30.200.20:FF:000195">
    <property type="entry name" value="G-type lectin S-receptor-like serine/threonine-protein kinase"/>
    <property type="match status" value="1"/>
</dbReference>
<keyword evidence="8" id="KW-1015">Disulfide bond</keyword>
<dbReference type="PROSITE" id="PS00108">
    <property type="entry name" value="PROTEIN_KINASE_ST"/>
    <property type="match status" value="1"/>
</dbReference>
<comment type="catalytic activity">
    <reaction evidence="10">
        <text>L-threonyl-[protein] + ATP = O-phospho-L-threonyl-[protein] + ADP + H(+)</text>
        <dbReference type="Rhea" id="RHEA:46608"/>
        <dbReference type="Rhea" id="RHEA-COMP:11060"/>
        <dbReference type="Rhea" id="RHEA-COMP:11605"/>
        <dbReference type="ChEBI" id="CHEBI:15378"/>
        <dbReference type="ChEBI" id="CHEBI:30013"/>
        <dbReference type="ChEBI" id="CHEBI:30616"/>
        <dbReference type="ChEBI" id="CHEBI:61977"/>
        <dbReference type="ChEBI" id="CHEBI:456216"/>
        <dbReference type="EC" id="2.7.11.1"/>
    </reaction>
</comment>
<feature type="transmembrane region" description="Helical" evidence="12">
    <location>
        <begin position="389"/>
        <end position="410"/>
    </location>
</feature>
<comment type="catalytic activity">
    <reaction evidence="11">
        <text>L-seryl-[protein] + ATP = O-phospho-L-seryl-[protein] + ADP + H(+)</text>
        <dbReference type="Rhea" id="RHEA:17989"/>
        <dbReference type="Rhea" id="RHEA-COMP:9863"/>
        <dbReference type="Rhea" id="RHEA-COMP:11604"/>
        <dbReference type="ChEBI" id="CHEBI:15378"/>
        <dbReference type="ChEBI" id="CHEBI:29999"/>
        <dbReference type="ChEBI" id="CHEBI:30616"/>
        <dbReference type="ChEBI" id="CHEBI:83421"/>
        <dbReference type="ChEBI" id="CHEBI:456216"/>
        <dbReference type="EC" id="2.7.11.1"/>
    </reaction>
</comment>
<dbReference type="GO" id="GO:0004674">
    <property type="term" value="F:protein serine/threonine kinase activity"/>
    <property type="evidence" value="ECO:0007669"/>
    <property type="project" value="UniProtKB-KW"/>
</dbReference>
<dbReference type="InterPro" id="IPR008271">
    <property type="entry name" value="Ser/Thr_kinase_AS"/>
</dbReference>
<dbReference type="RefSeq" id="XP_027070849.1">
    <property type="nucleotide sequence ID" value="XM_027215048.2"/>
</dbReference>
<dbReference type="Pfam" id="PF00704">
    <property type="entry name" value="Glyco_hydro_18"/>
    <property type="match status" value="1"/>
</dbReference>
<keyword evidence="6" id="KW-0418">Kinase</keyword>
<evidence type="ECO:0000256" key="3">
    <source>
        <dbReference type="ARBA" id="ARBA00022679"/>
    </source>
</evidence>
<evidence type="ECO:0000256" key="7">
    <source>
        <dbReference type="ARBA" id="ARBA00022840"/>
    </source>
</evidence>
<keyword evidence="2" id="KW-0723">Serine/threonine-protein kinase</keyword>
<dbReference type="Gene3D" id="3.20.20.80">
    <property type="entry name" value="Glycosidases"/>
    <property type="match status" value="1"/>
</dbReference>
<dbReference type="InterPro" id="IPR017853">
    <property type="entry name" value="GH"/>
</dbReference>
<keyword evidence="4" id="KW-0732">Signal</keyword>
<feature type="domain" description="GH18" evidence="14">
    <location>
        <begin position="37"/>
        <end position="384"/>
    </location>
</feature>
<organism evidence="15 16">
    <name type="scientific">Coffea arabica</name>
    <name type="common">Arabian coffee</name>
    <dbReference type="NCBI Taxonomy" id="13443"/>
    <lineage>
        <taxon>Eukaryota</taxon>
        <taxon>Viridiplantae</taxon>
        <taxon>Streptophyta</taxon>
        <taxon>Embryophyta</taxon>
        <taxon>Tracheophyta</taxon>
        <taxon>Spermatophyta</taxon>
        <taxon>Magnoliopsida</taxon>
        <taxon>eudicotyledons</taxon>
        <taxon>Gunneridae</taxon>
        <taxon>Pentapetalae</taxon>
        <taxon>asterids</taxon>
        <taxon>lamiids</taxon>
        <taxon>Gentianales</taxon>
        <taxon>Rubiaceae</taxon>
        <taxon>Ixoroideae</taxon>
        <taxon>Gardenieae complex</taxon>
        <taxon>Bertiereae - Coffeeae clade</taxon>
        <taxon>Coffeeae</taxon>
        <taxon>Coffea</taxon>
    </lineage>
</organism>
<evidence type="ECO:0000313" key="16">
    <source>
        <dbReference type="RefSeq" id="XP_027070849.1"/>
    </source>
</evidence>
<dbReference type="AlphaFoldDB" id="A0A6P6SXR3"/>
<accession>A0A6P6SXR3</accession>
<keyword evidence="15" id="KW-1185">Reference proteome</keyword>
<dbReference type="Proteomes" id="UP001652660">
    <property type="component" value="Chromosome 6e"/>
</dbReference>
<evidence type="ECO:0000256" key="10">
    <source>
        <dbReference type="ARBA" id="ARBA00047899"/>
    </source>
</evidence>
<dbReference type="CDD" id="cd14066">
    <property type="entry name" value="STKc_IRAK"/>
    <property type="match status" value="1"/>
</dbReference>
<keyword evidence="12" id="KW-0812">Transmembrane</keyword>
<dbReference type="GO" id="GO:0005886">
    <property type="term" value="C:plasma membrane"/>
    <property type="evidence" value="ECO:0007669"/>
    <property type="project" value="TreeGrafter"/>
</dbReference>
<evidence type="ECO:0000313" key="15">
    <source>
        <dbReference type="Proteomes" id="UP001652660"/>
    </source>
</evidence>
<dbReference type="PANTHER" id="PTHR27002">
    <property type="entry name" value="RECEPTOR-LIKE SERINE/THREONINE-PROTEIN KINASE SD1-8"/>
    <property type="match status" value="1"/>
</dbReference>
<dbReference type="CDD" id="cd02879">
    <property type="entry name" value="GH18_plant_chitinase_class_V"/>
    <property type="match status" value="1"/>
</dbReference>
<dbReference type="SMART" id="SM00636">
    <property type="entry name" value="Glyco_18"/>
    <property type="match status" value="1"/>
</dbReference>
<keyword evidence="12" id="KW-0472">Membrane</keyword>
<protein>
    <recommendedName>
        <fullName evidence="1">non-specific serine/threonine protein kinase</fullName>
        <ecNumber evidence="1">2.7.11.1</ecNumber>
    </recommendedName>
</protein>
<dbReference type="InterPro" id="IPR029070">
    <property type="entry name" value="Chitinase_insertion_sf"/>
</dbReference>
<evidence type="ECO:0000256" key="5">
    <source>
        <dbReference type="ARBA" id="ARBA00022741"/>
    </source>
</evidence>
<feature type="domain" description="Protein kinase" evidence="13">
    <location>
        <begin position="449"/>
        <end position="727"/>
    </location>
</feature>
<dbReference type="InterPro" id="IPR001223">
    <property type="entry name" value="Glyco_hydro18_cat"/>
</dbReference>
<dbReference type="SUPFAM" id="SSF54556">
    <property type="entry name" value="Chitinase insertion domain"/>
    <property type="match status" value="1"/>
</dbReference>
<keyword evidence="3" id="KW-0808">Transferase</keyword>
<evidence type="ECO:0000256" key="6">
    <source>
        <dbReference type="ARBA" id="ARBA00022777"/>
    </source>
</evidence>
<dbReference type="SUPFAM" id="SSF51445">
    <property type="entry name" value="(Trans)glycosidases"/>
    <property type="match status" value="1"/>
</dbReference>
<reference evidence="15" key="1">
    <citation type="journal article" date="2025" name="Foods">
        <title>Unveiling the Microbial Signatures of Arabica Coffee Cherries: Insights into Ripeness Specific Diversity, Functional Traits, and Implications for Quality and Safety.</title>
        <authorList>
            <consortium name="RefSeq"/>
            <person name="Tenea G.N."/>
            <person name="Cifuentes V."/>
            <person name="Reyes P."/>
            <person name="Cevallos-Vallejos M."/>
        </authorList>
    </citation>
    <scope>NUCLEOTIDE SEQUENCE [LARGE SCALE GENOMIC DNA]</scope>
</reference>
<evidence type="ECO:0000256" key="2">
    <source>
        <dbReference type="ARBA" id="ARBA00022527"/>
    </source>
</evidence>
<keyword evidence="5" id="KW-0547">Nucleotide-binding</keyword>
<dbReference type="GO" id="GO:0005975">
    <property type="term" value="P:carbohydrate metabolic process"/>
    <property type="evidence" value="ECO:0007669"/>
    <property type="project" value="InterPro"/>
</dbReference>
<dbReference type="PANTHER" id="PTHR27002:SF559">
    <property type="entry name" value="CYSTEINE-RICH RLK (RECEPTOR-LIKE KINASE) PROTEIN"/>
    <property type="match status" value="1"/>
</dbReference>
<dbReference type="Gene3D" id="1.10.510.10">
    <property type="entry name" value="Transferase(Phosphotransferase) domain 1"/>
    <property type="match status" value="1"/>
</dbReference>
<dbReference type="FunFam" id="1.10.510.10:FF:001964">
    <property type="entry name" value="Uncharacterized protein"/>
    <property type="match status" value="1"/>
</dbReference>
<dbReference type="Gene3D" id="3.10.50.10">
    <property type="match status" value="1"/>
</dbReference>
<evidence type="ECO:0000259" key="14">
    <source>
        <dbReference type="PROSITE" id="PS51910"/>
    </source>
</evidence>
<keyword evidence="7" id="KW-0067">ATP-binding</keyword>
<evidence type="ECO:0000259" key="13">
    <source>
        <dbReference type="PROSITE" id="PS50011"/>
    </source>
</evidence>
<dbReference type="SUPFAM" id="SSF56112">
    <property type="entry name" value="Protein kinase-like (PK-like)"/>
    <property type="match status" value="1"/>
</dbReference>
<dbReference type="GO" id="GO:0005524">
    <property type="term" value="F:ATP binding"/>
    <property type="evidence" value="ECO:0007669"/>
    <property type="project" value="UniProtKB-KW"/>
</dbReference>
<evidence type="ECO:0000256" key="11">
    <source>
        <dbReference type="ARBA" id="ARBA00048679"/>
    </source>
</evidence>
<dbReference type="EC" id="2.7.11.1" evidence="1"/>
<sequence>MILDKCQISHILAMLLLTPKLFLLFLPLLQFSTAETWIKSGYWYSGSEFPVPDINSALYTHLIAAFVHINSSNYELYVSPSDEPYISTFTDIVKKKNPSVVTLLSIWCGVAESFDHGEANSSIFFSMTSQSSSRRSFIESSIRKARSYGFQGIDLFGATPSTPENMTNMEAFLDEWRRAINLESSTSRLILTMAGYYSPVLDSMTYPVDSIRKNLDWVHLRSYDYHMSSKDKFTGAHAALYDPLSRLNTDFGIKNWISKGLPANKLVLGLAYHGYAWTLLDPKNNAIGAPAAGLAITKDGSMSYKYIKWYMTSYGATSVFNSTYVVNYCTIGSFWIGFDDVEAIKTKVSYAKEKGLLGYSIWQVPNDDTKDVLSRAAQAAEDQQKKQHLLFTLLPASAITFLLVAIICYLKRKFILSKVRQITDSGKRSISPHLQAFSYSQIKAATKNFSEENKLGEGGFGPVYKGKLKDGQEIAVKRLSNTSTQGSEEFKNEVSLAAKLQHVNLVRLIGICTEKEEKMLIYDYMPNKSLDFYLYDPTRRLFLDWEKRLAIIEGVTQGLLYLQEYSAYTVIHRDLKASNILLDSELKPKISDFGIAKLFRKDENEANTSRIIGTYGYVPPEYVKRGMYSRKYDVYSFGVLILQIISGKRSSCLYGMHKNLNLLEFAYQLWKDGSALEFLDPSLDDDQSPCKLLRCMQVALLCVQENWEDRPSMLEVSSMLKNENESLPTPKMPAFSTNEHKDVETNFRTDEEFCSVNMATVSDLMPR</sequence>
<dbReference type="Gene3D" id="3.30.200.20">
    <property type="entry name" value="Phosphorylase Kinase, domain 1"/>
    <property type="match status" value="1"/>
</dbReference>
<dbReference type="InterPro" id="IPR011009">
    <property type="entry name" value="Kinase-like_dom_sf"/>
</dbReference>
<evidence type="ECO:0000256" key="1">
    <source>
        <dbReference type="ARBA" id="ARBA00012513"/>
    </source>
</evidence>